<dbReference type="EMBL" id="GBRH01179492">
    <property type="protein sequence ID" value="JAE18404.1"/>
    <property type="molecule type" value="Transcribed_RNA"/>
</dbReference>
<sequence length="60" mass="7255">MSLWINCSQCVIPSMHKKDQLKLGKKACLNEKAVLLLFVRKKNWARRPRCFRWGREVFYE</sequence>
<name>A0A0A9G4K1_ARUDO</name>
<dbReference type="AlphaFoldDB" id="A0A0A9G4K1"/>
<reference evidence="1" key="1">
    <citation type="submission" date="2014-09" db="EMBL/GenBank/DDBJ databases">
        <authorList>
            <person name="Magalhaes I.L.F."/>
            <person name="Oliveira U."/>
            <person name="Santos F.R."/>
            <person name="Vidigal T.H.D.A."/>
            <person name="Brescovit A.D."/>
            <person name="Santos A.J."/>
        </authorList>
    </citation>
    <scope>NUCLEOTIDE SEQUENCE</scope>
    <source>
        <tissue evidence="1">Shoot tissue taken approximately 20 cm above the soil surface</tissue>
    </source>
</reference>
<evidence type="ECO:0000313" key="1">
    <source>
        <dbReference type="EMBL" id="JAE18404.1"/>
    </source>
</evidence>
<proteinExistence type="predicted"/>
<protein>
    <submittedName>
        <fullName evidence="1">Uncharacterized protein</fullName>
    </submittedName>
</protein>
<organism evidence="1">
    <name type="scientific">Arundo donax</name>
    <name type="common">Giant reed</name>
    <name type="synonym">Donax arundinaceus</name>
    <dbReference type="NCBI Taxonomy" id="35708"/>
    <lineage>
        <taxon>Eukaryota</taxon>
        <taxon>Viridiplantae</taxon>
        <taxon>Streptophyta</taxon>
        <taxon>Embryophyta</taxon>
        <taxon>Tracheophyta</taxon>
        <taxon>Spermatophyta</taxon>
        <taxon>Magnoliopsida</taxon>
        <taxon>Liliopsida</taxon>
        <taxon>Poales</taxon>
        <taxon>Poaceae</taxon>
        <taxon>PACMAD clade</taxon>
        <taxon>Arundinoideae</taxon>
        <taxon>Arundineae</taxon>
        <taxon>Arundo</taxon>
    </lineage>
</organism>
<accession>A0A0A9G4K1</accession>
<reference evidence="1" key="2">
    <citation type="journal article" date="2015" name="Data Brief">
        <title>Shoot transcriptome of the giant reed, Arundo donax.</title>
        <authorList>
            <person name="Barrero R.A."/>
            <person name="Guerrero F.D."/>
            <person name="Moolhuijzen P."/>
            <person name="Goolsby J.A."/>
            <person name="Tidwell J."/>
            <person name="Bellgard S.E."/>
            <person name="Bellgard M.I."/>
        </authorList>
    </citation>
    <scope>NUCLEOTIDE SEQUENCE</scope>
    <source>
        <tissue evidence="1">Shoot tissue taken approximately 20 cm above the soil surface</tissue>
    </source>
</reference>